<dbReference type="AlphaFoldDB" id="A0A6C0J7I7"/>
<proteinExistence type="predicted"/>
<protein>
    <submittedName>
        <fullName evidence="1">Uncharacterized protein</fullName>
    </submittedName>
</protein>
<sequence length="98" mass="11080">MILLIMCILYFQYTHNQTGGSDEIDSKNIIYIQKTFVTKIIALSTKVTKVRSFINSNTGLENVIFHPLLYKEGQAKKIGDLSSNGKSLVDSNKTEFFN</sequence>
<organism evidence="1">
    <name type="scientific">viral metagenome</name>
    <dbReference type="NCBI Taxonomy" id="1070528"/>
    <lineage>
        <taxon>unclassified sequences</taxon>
        <taxon>metagenomes</taxon>
        <taxon>organismal metagenomes</taxon>
    </lineage>
</organism>
<evidence type="ECO:0000313" key="1">
    <source>
        <dbReference type="EMBL" id="QHU00840.1"/>
    </source>
</evidence>
<reference evidence="1" key="1">
    <citation type="journal article" date="2020" name="Nature">
        <title>Giant virus diversity and host interactions through global metagenomics.</title>
        <authorList>
            <person name="Schulz F."/>
            <person name="Roux S."/>
            <person name="Paez-Espino D."/>
            <person name="Jungbluth S."/>
            <person name="Walsh D.A."/>
            <person name="Denef V.J."/>
            <person name="McMahon K.D."/>
            <person name="Konstantinidis K.T."/>
            <person name="Eloe-Fadrosh E.A."/>
            <person name="Kyrpides N.C."/>
            <person name="Woyke T."/>
        </authorList>
    </citation>
    <scope>NUCLEOTIDE SEQUENCE</scope>
    <source>
        <strain evidence="1">GVMAG-M-3300025860-20</strain>
    </source>
</reference>
<accession>A0A6C0J7I7</accession>
<dbReference type="EMBL" id="MN740330">
    <property type="protein sequence ID" value="QHU00840.1"/>
    <property type="molecule type" value="Genomic_DNA"/>
</dbReference>
<name>A0A6C0J7I7_9ZZZZ</name>